<dbReference type="SUPFAM" id="SSF69118">
    <property type="entry name" value="AhpD-like"/>
    <property type="match status" value="1"/>
</dbReference>
<dbReference type="RefSeq" id="WP_200326357.1">
    <property type="nucleotide sequence ID" value="NZ_JAENJH010000021.1"/>
</dbReference>
<reference evidence="2" key="1">
    <citation type="submission" date="2020-12" db="EMBL/GenBank/DDBJ databases">
        <title>Prauserella sp. ASG 168, a novel actinomycete isolated from cave rock.</title>
        <authorList>
            <person name="Suriyachadkun C."/>
        </authorList>
    </citation>
    <scope>NUCLEOTIDE SEQUENCE</scope>
    <source>
        <strain evidence="2">ASG 168</strain>
    </source>
</reference>
<proteinExistence type="predicted"/>
<accession>A0A934V979</accession>
<dbReference type="PANTHER" id="PTHR34846:SF5">
    <property type="entry name" value="CARBOXYMUCONOLACTONE DECARBOXYLASE-LIKE DOMAIN-CONTAINING PROTEIN"/>
    <property type="match status" value="1"/>
</dbReference>
<dbReference type="Gene3D" id="1.20.1290.10">
    <property type="entry name" value="AhpD-like"/>
    <property type="match status" value="1"/>
</dbReference>
<evidence type="ECO:0000313" key="2">
    <source>
        <dbReference type="EMBL" id="MBK1789444.1"/>
    </source>
</evidence>
<evidence type="ECO:0000313" key="3">
    <source>
        <dbReference type="Proteomes" id="UP000635245"/>
    </source>
</evidence>
<organism evidence="2 3">
    <name type="scientific">Prauserella cavernicola</name>
    <dbReference type="NCBI Taxonomy" id="2800127"/>
    <lineage>
        <taxon>Bacteria</taxon>
        <taxon>Bacillati</taxon>
        <taxon>Actinomycetota</taxon>
        <taxon>Actinomycetes</taxon>
        <taxon>Pseudonocardiales</taxon>
        <taxon>Pseudonocardiaceae</taxon>
        <taxon>Prauserella</taxon>
    </lineage>
</organism>
<dbReference type="InterPro" id="IPR029032">
    <property type="entry name" value="AhpD-like"/>
</dbReference>
<name>A0A934V979_9PSEU</name>
<dbReference type="AlphaFoldDB" id="A0A934V979"/>
<feature type="region of interest" description="Disordered" evidence="1">
    <location>
        <begin position="1"/>
        <end position="28"/>
    </location>
</feature>
<evidence type="ECO:0000256" key="1">
    <source>
        <dbReference type="SAM" id="MobiDB-lite"/>
    </source>
</evidence>
<dbReference type="Proteomes" id="UP000635245">
    <property type="component" value="Unassembled WGS sequence"/>
</dbReference>
<keyword evidence="3" id="KW-1185">Reference proteome</keyword>
<dbReference type="GO" id="GO:0051920">
    <property type="term" value="F:peroxiredoxin activity"/>
    <property type="evidence" value="ECO:0007669"/>
    <property type="project" value="InterPro"/>
</dbReference>
<protein>
    <submittedName>
        <fullName evidence="2">Carboxymuconolactone decarboxylase family protein</fullName>
    </submittedName>
</protein>
<comment type="caution">
    <text evidence="2">The sequence shown here is derived from an EMBL/GenBank/DDBJ whole genome shotgun (WGS) entry which is preliminary data.</text>
</comment>
<gene>
    <name evidence="2" type="ORF">JHE00_34380</name>
</gene>
<dbReference type="EMBL" id="JAENJH010000021">
    <property type="protein sequence ID" value="MBK1789444.1"/>
    <property type="molecule type" value="Genomic_DNA"/>
</dbReference>
<dbReference type="PANTHER" id="PTHR34846">
    <property type="entry name" value="4-CARBOXYMUCONOLACTONE DECARBOXYLASE FAMILY PROTEIN (AFU_ORTHOLOGUE AFUA_6G11590)"/>
    <property type="match status" value="1"/>
</dbReference>
<sequence length="183" mass="20242">MGPSADDEPRVSLRTSEETARAVTGNPPVAPFTARRTELAVYRVLANSPRLLDAWLPLCDYFLEAPGLTAYEREVLILRTANNCDSRYEWDKHEPKAAEAGISEADLTLIRGESPPGEPTTWLHTLLAFADELHRHSTVTDATWAAIRERLDEAQALNCLMLVGQYHMLAFALNGAALTVEPD</sequence>
<feature type="compositionally biased region" description="Basic and acidic residues" evidence="1">
    <location>
        <begin position="7"/>
        <end position="20"/>
    </location>
</feature>